<protein>
    <submittedName>
        <fullName evidence="1">Uncharacterized protein</fullName>
    </submittedName>
</protein>
<dbReference type="PANTHER" id="PTHR48040">
    <property type="entry name" value="PLEIOTROPIC DRUG RESISTANCE PROTEIN 1-LIKE ISOFORM X1"/>
    <property type="match status" value="1"/>
</dbReference>
<dbReference type="Proteomes" id="UP001370490">
    <property type="component" value="Unassembled WGS sequence"/>
</dbReference>
<gene>
    <name evidence="1" type="ORF">RJ641_022263</name>
</gene>
<feature type="non-terminal residue" evidence="1">
    <location>
        <position position="109"/>
    </location>
</feature>
<organism evidence="1 2">
    <name type="scientific">Dillenia turbinata</name>
    <dbReference type="NCBI Taxonomy" id="194707"/>
    <lineage>
        <taxon>Eukaryota</taxon>
        <taxon>Viridiplantae</taxon>
        <taxon>Streptophyta</taxon>
        <taxon>Embryophyta</taxon>
        <taxon>Tracheophyta</taxon>
        <taxon>Spermatophyta</taxon>
        <taxon>Magnoliopsida</taxon>
        <taxon>eudicotyledons</taxon>
        <taxon>Gunneridae</taxon>
        <taxon>Pentapetalae</taxon>
        <taxon>Dilleniales</taxon>
        <taxon>Dilleniaceae</taxon>
        <taxon>Dillenia</taxon>
    </lineage>
</organism>
<dbReference type="EMBL" id="JBAMMX010000027">
    <property type="protein sequence ID" value="KAK6912662.1"/>
    <property type="molecule type" value="Genomic_DNA"/>
</dbReference>
<evidence type="ECO:0000313" key="2">
    <source>
        <dbReference type="Proteomes" id="UP001370490"/>
    </source>
</evidence>
<sequence length="109" mass="12735">MGKPQAIISKETLKERTASTAANCIELAPREKNTSDFVMAVHPGIRIFLSHQDHRIPMWWRWYYWIFPVAWTLCRMVVSQGDIKHKLDTGETAKEFVKSYFGYKLTSLE</sequence>
<comment type="caution">
    <text evidence="1">The sequence shown here is derived from an EMBL/GenBank/DDBJ whole genome shotgun (WGS) entry which is preliminary data.</text>
</comment>
<name>A0AAN8YU24_9MAGN</name>
<proteinExistence type="predicted"/>
<evidence type="ECO:0000313" key="1">
    <source>
        <dbReference type="EMBL" id="KAK6912662.1"/>
    </source>
</evidence>
<dbReference type="PANTHER" id="PTHR48040:SF45">
    <property type="entry name" value="PLEIOTROPIC DRUG RESISTANCE PROTEIN 1-LIKE"/>
    <property type="match status" value="1"/>
</dbReference>
<keyword evidence="2" id="KW-1185">Reference proteome</keyword>
<dbReference type="AlphaFoldDB" id="A0AAN8YU24"/>
<accession>A0AAN8YU24</accession>
<reference evidence="1 2" key="1">
    <citation type="submission" date="2023-12" db="EMBL/GenBank/DDBJ databases">
        <title>A high-quality genome assembly for Dillenia turbinata (Dilleniales).</title>
        <authorList>
            <person name="Chanderbali A."/>
        </authorList>
    </citation>
    <scope>NUCLEOTIDE SEQUENCE [LARGE SCALE GENOMIC DNA]</scope>
    <source>
        <strain evidence="1">LSX21</strain>
        <tissue evidence="1">Leaf</tissue>
    </source>
</reference>